<sequence length="109" mass="12593">MERTMPNFFFYSRRSRHIFPFLTLFALVTSTSKVCAMFSASGNVTRWSRSKTLNLILRCELLPLQFKGMKNSIFSPCIFLSFLHKSPLSGLCLLYTSIKLPTPKRFDTL</sequence>
<protein>
    <submittedName>
        <fullName evidence="1">Uncharacterized protein</fullName>
    </submittedName>
</protein>
<accession>A0A0A9EB65</accession>
<proteinExistence type="predicted"/>
<dbReference type="EMBL" id="GBRH01202760">
    <property type="protein sequence ID" value="JAD95135.1"/>
    <property type="molecule type" value="Transcribed_RNA"/>
</dbReference>
<name>A0A0A9EB65_ARUDO</name>
<organism evidence="1">
    <name type="scientific">Arundo donax</name>
    <name type="common">Giant reed</name>
    <name type="synonym">Donax arundinaceus</name>
    <dbReference type="NCBI Taxonomy" id="35708"/>
    <lineage>
        <taxon>Eukaryota</taxon>
        <taxon>Viridiplantae</taxon>
        <taxon>Streptophyta</taxon>
        <taxon>Embryophyta</taxon>
        <taxon>Tracheophyta</taxon>
        <taxon>Spermatophyta</taxon>
        <taxon>Magnoliopsida</taxon>
        <taxon>Liliopsida</taxon>
        <taxon>Poales</taxon>
        <taxon>Poaceae</taxon>
        <taxon>PACMAD clade</taxon>
        <taxon>Arundinoideae</taxon>
        <taxon>Arundineae</taxon>
        <taxon>Arundo</taxon>
    </lineage>
</organism>
<reference evidence="1" key="2">
    <citation type="journal article" date="2015" name="Data Brief">
        <title>Shoot transcriptome of the giant reed, Arundo donax.</title>
        <authorList>
            <person name="Barrero R.A."/>
            <person name="Guerrero F.D."/>
            <person name="Moolhuijzen P."/>
            <person name="Goolsby J.A."/>
            <person name="Tidwell J."/>
            <person name="Bellgard S.E."/>
            <person name="Bellgard M.I."/>
        </authorList>
    </citation>
    <scope>NUCLEOTIDE SEQUENCE</scope>
    <source>
        <tissue evidence="1">Shoot tissue taken approximately 20 cm above the soil surface</tissue>
    </source>
</reference>
<evidence type="ECO:0000313" key="1">
    <source>
        <dbReference type="EMBL" id="JAD95135.1"/>
    </source>
</evidence>
<reference evidence="1" key="1">
    <citation type="submission" date="2014-09" db="EMBL/GenBank/DDBJ databases">
        <authorList>
            <person name="Magalhaes I.L.F."/>
            <person name="Oliveira U."/>
            <person name="Santos F.R."/>
            <person name="Vidigal T.H.D.A."/>
            <person name="Brescovit A.D."/>
            <person name="Santos A.J."/>
        </authorList>
    </citation>
    <scope>NUCLEOTIDE SEQUENCE</scope>
    <source>
        <tissue evidence="1">Shoot tissue taken approximately 20 cm above the soil surface</tissue>
    </source>
</reference>
<dbReference type="AlphaFoldDB" id="A0A0A9EB65"/>